<organism evidence="1 2">
    <name type="scientific">Micromonospora yangpuensis</name>
    <dbReference type="NCBI Taxonomy" id="683228"/>
    <lineage>
        <taxon>Bacteria</taxon>
        <taxon>Bacillati</taxon>
        <taxon>Actinomycetota</taxon>
        <taxon>Actinomycetes</taxon>
        <taxon>Micromonosporales</taxon>
        <taxon>Micromonosporaceae</taxon>
        <taxon>Micromonospora</taxon>
    </lineage>
</organism>
<dbReference type="Proteomes" id="UP000198937">
    <property type="component" value="Unassembled WGS sequence"/>
</dbReference>
<evidence type="ECO:0000313" key="1">
    <source>
        <dbReference type="EMBL" id="SCL57121.1"/>
    </source>
</evidence>
<accession>A0A1C6UT21</accession>
<dbReference type="AlphaFoldDB" id="A0A1C6UT21"/>
<keyword evidence="2" id="KW-1185">Reference proteome</keyword>
<dbReference type="STRING" id="683228.GA0070617_3439"/>
<dbReference type="RefSeq" id="WP_091438978.1">
    <property type="nucleotide sequence ID" value="NZ_BMMJ01000018.1"/>
</dbReference>
<dbReference type="EMBL" id="FMIA01000002">
    <property type="protein sequence ID" value="SCL57121.1"/>
    <property type="molecule type" value="Genomic_DNA"/>
</dbReference>
<dbReference type="OrthoDB" id="3386992at2"/>
<sequence>MRNPGGGRSLYVGSATCAEGDATQRFTITAAADGEGAFQISNSSAFLQHSARSGLILEELGDADPGGRLPVQRQR</sequence>
<proteinExistence type="predicted"/>
<evidence type="ECO:0000313" key="2">
    <source>
        <dbReference type="Proteomes" id="UP000198937"/>
    </source>
</evidence>
<protein>
    <submittedName>
        <fullName evidence="1">Uncharacterized protein</fullName>
    </submittedName>
</protein>
<name>A0A1C6UT21_9ACTN</name>
<reference evidence="1 2" key="1">
    <citation type="submission" date="2016-06" db="EMBL/GenBank/DDBJ databases">
        <authorList>
            <person name="Kjaerup R.B."/>
            <person name="Dalgaard T.S."/>
            <person name="Juul-Madsen H.R."/>
        </authorList>
    </citation>
    <scope>NUCLEOTIDE SEQUENCE [LARGE SCALE GENOMIC DNA]</scope>
    <source>
        <strain evidence="1 2">DSM 45577</strain>
    </source>
</reference>
<gene>
    <name evidence="1" type="ORF">GA0070617_3439</name>
</gene>